<dbReference type="InterPro" id="IPR035919">
    <property type="entry name" value="EAL_sf"/>
</dbReference>
<dbReference type="InterPro" id="IPR050706">
    <property type="entry name" value="Cyclic-di-GMP_PDE-like"/>
</dbReference>
<protein>
    <submittedName>
        <fullName evidence="2">EAL domain-containing protein</fullName>
    </submittedName>
</protein>
<geneLocation type="plasmid" evidence="2 3">
    <name>plas12</name>
</geneLocation>
<name>A0A5B7YKI1_9ALTE</name>
<dbReference type="PANTHER" id="PTHR33121">
    <property type="entry name" value="CYCLIC DI-GMP PHOSPHODIESTERASE PDEF"/>
    <property type="match status" value="1"/>
</dbReference>
<dbReference type="SUPFAM" id="SSF141868">
    <property type="entry name" value="EAL domain-like"/>
    <property type="match status" value="1"/>
</dbReference>
<dbReference type="GO" id="GO:0071111">
    <property type="term" value="F:cyclic-guanylate-specific phosphodiesterase activity"/>
    <property type="evidence" value="ECO:0007669"/>
    <property type="project" value="InterPro"/>
</dbReference>
<dbReference type="SMART" id="SM00052">
    <property type="entry name" value="EAL"/>
    <property type="match status" value="1"/>
</dbReference>
<sequence>MNCAKFGHGAGHNTKLVMYLQPQFNLKEQRFTDVELLVRFKRDNGEVLTPDRFLPMVRRSNIGQEFTNWTINQALEISAKLCSAGFKGKVAINMDGEQLNEQTLSYLQNRHSCQNTFKNIEIEVTEYLRTTPVNITANLLNQIQKLGISISIDDFGIGSNGLEALLNFPFDKLKADKSVMSADSVKREAIVKSLVGMTLAMNKSLVVEGVEDPDDVIDLEKWGVLNVQGFLYARPMPLTEFIGLLPAPGREKIV</sequence>
<feature type="domain" description="EAL" evidence="1">
    <location>
        <begin position="1"/>
        <end position="249"/>
    </location>
</feature>
<proteinExistence type="predicted"/>
<dbReference type="KEGG" id="salk:FBQ74_17325"/>
<evidence type="ECO:0000313" key="2">
    <source>
        <dbReference type="EMBL" id="QCZ95309.1"/>
    </source>
</evidence>
<evidence type="ECO:0000259" key="1">
    <source>
        <dbReference type="PROSITE" id="PS50883"/>
    </source>
</evidence>
<dbReference type="AlphaFoldDB" id="A0A5B7YKI1"/>
<dbReference type="Gene3D" id="3.20.20.450">
    <property type="entry name" value="EAL domain"/>
    <property type="match status" value="1"/>
</dbReference>
<evidence type="ECO:0000313" key="3">
    <source>
        <dbReference type="Proteomes" id="UP000304912"/>
    </source>
</evidence>
<dbReference type="InterPro" id="IPR001633">
    <property type="entry name" value="EAL_dom"/>
</dbReference>
<dbReference type="PROSITE" id="PS50883">
    <property type="entry name" value="EAL"/>
    <property type="match status" value="1"/>
</dbReference>
<dbReference type="CDD" id="cd01948">
    <property type="entry name" value="EAL"/>
    <property type="match status" value="1"/>
</dbReference>
<dbReference type="RefSeq" id="WP_139758036.1">
    <property type="nucleotide sequence ID" value="NZ_CP039853.1"/>
</dbReference>
<dbReference type="EMBL" id="CP039853">
    <property type="protein sequence ID" value="QCZ95309.1"/>
    <property type="molecule type" value="Genomic_DNA"/>
</dbReference>
<keyword evidence="2" id="KW-0614">Plasmid</keyword>
<dbReference type="PANTHER" id="PTHR33121:SF70">
    <property type="entry name" value="SIGNALING PROTEIN YKOW"/>
    <property type="match status" value="1"/>
</dbReference>
<accession>A0A5B7YKI1</accession>
<reference evidence="2 3" key="1">
    <citation type="submission" date="2019-04" db="EMBL/GenBank/DDBJ databases">
        <title>Salinimonas iocasae sp. nov., a halophilic bacterium isolated from the outer tube casing of tubeworms in Okinawa Trough.</title>
        <authorList>
            <person name="Zhang H."/>
            <person name="Wang H."/>
            <person name="Li C."/>
        </authorList>
    </citation>
    <scope>NUCLEOTIDE SEQUENCE [LARGE SCALE GENOMIC DNA]</scope>
    <source>
        <strain evidence="2 3">KX18D6</strain>
        <plasmid evidence="2 3">plas12</plasmid>
    </source>
</reference>
<keyword evidence="3" id="KW-1185">Reference proteome</keyword>
<dbReference type="Pfam" id="PF00563">
    <property type="entry name" value="EAL"/>
    <property type="match status" value="1"/>
</dbReference>
<organism evidence="2 3">
    <name type="scientific">Salinimonas iocasae</name>
    <dbReference type="NCBI Taxonomy" id="2572577"/>
    <lineage>
        <taxon>Bacteria</taxon>
        <taxon>Pseudomonadati</taxon>
        <taxon>Pseudomonadota</taxon>
        <taxon>Gammaproteobacteria</taxon>
        <taxon>Alteromonadales</taxon>
        <taxon>Alteromonadaceae</taxon>
        <taxon>Alteromonas/Salinimonas group</taxon>
        <taxon>Salinimonas</taxon>
    </lineage>
</organism>
<dbReference type="OrthoDB" id="9812358at2"/>
<dbReference type="Proteomes" id="UP000304912">
    <property type="component" value="Plasmid plas12"/>
</dbReference>
<gene>
    <name evidence="2" type="ORF">FBQ74_17325</name>
</gene>